<evidence type="ECO:0000313" key="2">
    <source>
        <dbReference type="Proteomes" id="UP000593577"/>
    </source>
</evidence>
<name>A0A7J8YAS9_GOSAI</name>
<comment type="caution">
    <text evidence="1">The sequence shown here is derived from an EMBL/GenBank/DDBJ whole genome shotgun (WGS) entry which is preliminary data.</text>
</comment>
<protein>
    <submittedName>
        <fullName evidence="1">Uncharacterized protein</fullName>
    </submittedName>
</protein>
<organism evidence="1 2">
    <name type="scientific">Gossypium aridum</name>
    <name type="common">American cotton</name>
    <name type="synonym">Erioxylum aridum</name>
    <dbReference type="NCBI Taxonomy" id="34290"/>
    <lineage>
        <taxon>Eukaryota</taxon>
        <taxon>Viridiplantae</taxon>
        <taxon>Streptophyta</taxon>
        <taxon>Embryophyta</taxon>
        <taxon>Tracheophyta</taxon>
        <taxon>Spermatophyta</taxon>
        <taxon>Magnoliopsida</taxon>
        <taxon>eudicotyledons</taxon>
        <taxon>Gunneridae</taxon>
        <taxon>Pentapetalae</taxon>
        <taxon>rosids</taxon>
        <taxon>malvids</taxon>
        <taxon>Malvales</taxon>
        <taxon>Malvaceae</taxon>
        <taxon>Malvoideae</taxon>
        <taxon>Gossypium</taxon>
    </lineage>
</organism>
<accession>A0A7J8YAS9</accession>
<sequence>MVSVLSEGDGDEVHSTEDRITKKVWFKDKHVVSNVAVAMDLTFEPTLSWKERLMGKGHSDLKMMIETIGVAKLDFSMDSRTRGHFDRMAMYVHLDKPLIM</sequence>
<keyword evidence="2" id="KW-1185">Reference proteome</keyword>
<proteinExistence type="predicted"/>
<dbReference type="Proteomes" id="UP000593577">
    <property type="component" value="Unassembled WGS sequence"/>
</dbReference>
<dbReference type="AlphaFoldDB" id="A0A7J8YAS9"/>
<reference evidence="1 2" key="1">
    <citation type="journal article" date="2019" name="Genome Biol. Evol.">
        <title>Insights into the evolution of the New World diploid cottons (Gossypium, subgenus Houzingenia) based on genome sequencing.</title>
        <authorList>
            <person name="Grover C.E."/>
            <person name="Arick M.A. 2nd"/>
            <person name="Thrash A."/>
            <person name="Conover J.L."/>
            <person name="Sanders W.S."/>
            <person name="Peterson D.G."/>
            <person name="Frelichowski J.E."/>
            <person name="Scheffler J.A."/>
            <person name="Scheffler B.E."/>
            <person name="Wendel J.F."/>
        </authorList>
    </citation>
    <scope>NUCLEOTIDE SEQUENCE [LARGE SCALE GENOMIC DNA]</scope>
    <source>
        <strain evidence="1">185</strain>
        <tissue evidence="1">Leaf</tissue>
    </source>
</reference>
<gene>
    <name evidence="1" type="ORF">Goari_003206</name>
</gene>
<dbReference type="EMBL" id="JABFAA010000011">
    <property type="protein sequence ID" value="MBA0696673.1"/>
    <property type="molecule type" value="Genomic_DNA"/>
</dbReference>
<evidence type="ECO:0000313" key="1">
    <source>
        <dbReference type="EMBL" id="MBA0696673.1"/>
    </source>
</evidence>